<dbReference type="HOGENOM" id="CLU_101320_0_1_9"/>
<dbReference type="Pfam" id="PF01797">
    <property type="entry name" value="Y1_Tnp"/>
    <property type="match status" value="1"/>
</dbReference>
<dbReference type="GO" id="GO:0004803">
    <property type="term" value="F:transposase activity"/>
    <property type="evidence" value="ECO:0007669"/>
    <property type="project" value="InterPro"/>
</dbReference>
<dbReference type="eggNOG" id="COG1943">
    <property type="taxonomic scope" value="Bacteria"/>
</dbReference>
<organism evidence="2 3">
    <name type="scientific">Catonella morbi ATCC 51271</name>
    <dbReference type="NCBI Taxonomy" id="592026"/>
    <lineage>
        <taxon>Bacteria</taxon>
        <taxon>Bacillati</taxon>
        <taxon>Bacillota</taxon>
        <taxon>Clostridia</taxon>
        <taxon>Lachnospirales</taxon>
        <taxon>Lachnospiraceae</taxon>
        <taxon>Catonella</taxon>
    </lineage>
</organism>
<sequence>MPVSSQIALASRKDLLWYNKYRFGDRTTIIPQEVSKMDKNSLAHTTWECKYHIVFAPKYRRKIIYNKLRADIGRILSELCKRKGVEIIEAEACPDHIHMFVRIPPKYSVSEIMGYLKGKSSLMIFERHAHLKYKYGNRHFWCRGYYVDTVGKNAKKIEEYIRNQLTEDLEYDQMSLSEYIDPFTGEPVIKGK</sequence>
<evidence type="ECO:0000313" key="2">
    <source>
        <dbReference type="EMBL" id="ESL03058.1"/>
    </source>
</evidence>
<evidence type="ECO:0000313" key="3">
    <source>
        <dbReference type="Proteomes" id="UP000018227"/>
    </source>
</evidence>
<proteinExistence type="predicted"/>
<comment type="caution">
    <text evidence="2">The sequence shown here is derived from an EMBL/GenBank/DDBJ whole genome shotgun (WGS) entry which is preliminary data.</text>
</comment>
<dbReference type="AlphaFoldDB" id="V2Y247"/>
<dbReference type="SUPFAM" id="SSF143422">
    <property type="entry name" value="Transposase IS200-like"/>
    <property type="match status" value="1"/>
</dbReference>
<dbReference type="Proteomes" id="UP000018227">
    <property type="component" value="Unassembled WGS sequence"/>
</dbReference>
<keyword evidence="3" id="KW-1185">Reference proteome</keyword>
<dbReference type="STRING" id="592026.GCWU0000282_001931"/>
<dbReference type="GO" id="GO:0006313">
    <property type="term" value="P:DNA transposition"/>
    <property type="evidence" value="ECO:0007669"/>
    <property type="project" value="InterPro"/>
</dbReference>
<dbReference type="Gene3D" id="3.30.70.1290">
    <property type="entry name" value="Transposase IS200-like"/>
    <property type="match status" value="1"/>
</dbReference>
<dbReference type="InterPro" id="IPR002686">
    <property type="entry name" value="Transposase_17"/>
</dbReference>
<evidence type="ECO:0000259" key="1">
    <source>
        <dbReference type="SMART" id="SM01321"/>
    </source>
</evidence>
<dbReference type="SMART" id="SM01321">
    <property type="entry name" value="Y1_Tnp"/>
    <property type="match status" value="1"/>
</dbReference>
<reference evidence="2 3" key="1">
    <citation type="submission" date="2013-06" db="EMBL/GenBank/DDBJ databases">
        <authorList>
            <person name="Weinstock G."/>
            <person name="Sodergren E."/>
            <person name="Clifton S."/>
            <person name="Fulton L."/>
            <person name="Fulton B."/>
            <person name="Courtney L."/>
            <person name="Fronick C."/>
            <person name="Harrison M."/>
            <person name="Strong C."/>
            <person name="Farmer C."/>
            <person name="Delahaunty K."/>
            <person name="Markovic C."/>
            <person name="Hall O."/>
            <person name="Minx P."/>
            <person name="Tomlinson C."/>
            <person name="Mitreva M."/>
            <person name="Nelson J."/>
            <person name="Hou S."/>
            <person name="Wollam A."/>
            <person name="Pepin K.H."/>
            <person name="Johnson M."/>
            <person name="Bhonagiri V."/>
            <person name="Nash W.E."/>
            <person name="Warren W."/>
            <person name="Chinwalla A."/>
            <person name="Mardis E.R."/>
            <person name="Wilson R.K."/>
        </authorList>
    </citation>
    <scope>NUCLEOTIDE SEQUENCE [LARGE SCALE GENOMIC DNA]</scope>
    <source>
        <strain evidence="2 3">ATCC 51271</strain>
    </source>
</reference>
<accession>V2Y247</accession>
<feature type="domain" description="Transposase IS200-like" evidence="1">
    <location>
        <begin position="46"/>
        <end position="164"/>
    </location>
</feature>
<dbReference type="PANTHER" id="PTHR33360:SF2">
    <property type="entry name" value="TRANSPOSASE FOR INSERTION SEQUENCE ELEMENT IS200"/>
    <property type="match status" value="1"/>
</dbReference>
<dbReference type="EMBL" id="ACIL03000013">
    <property type="protein sequence ID" value="ESL03058.1"/>
    <property type="molecule type" value="Genomic_DNA"/>
</dbReference>
<name>V2Y247_9FIRM</name>
<protein>
    <submittedName>
        <fullName evidence="2">Transposase-like protein</fullName>
    </submittedName>
</protein>
<dbReference type="InterPro" id="IPR036515">
    <property type="entry name" value="Transposase_17_sf"/>
</dbReference>
<dbReference type="GO" id="GO:0003677">
    <property type="term" value="F:DNA binding"/>
    <property type="evidence" value="ECO:0007669"/>
    <property type="project" value="InterPro"/>
</dbReference>
<gene>
    <name evidence="2" type="ORF">GCWU0000282_001931</name>
</gene>
<dbReference type="NCBIfam" id="NF033573">
    <property type="entry name" value="transpos_IS200"/>
    <property type="match status" value="1"/>
</dbReference>
<dbReference type="PANTHER" id="PTHR33360">
    <property type="entry name" value="TRANSPOSASE FOR INSERTION SEQUENCE ELEMENT IS200"/>
    <property type="match status" value="1"/>
</dbReference>